<sequence>MNDSPFGERRHSHTAPAAGSRRMFDGEIEVWLSGHWHCTEKSGGTTESECGMRWWLLEQRAERGLDFRIPTREQPPGWSAPARPGQVLGAGGGGDARAF</sequence>
<name>A0A3A4JVF3_9NOCA</name>
<evidence type="ECO:0000313" key="2">
    <source>
        <dbReference type="EMBL" id="RJO74193.1"/>
    </source>
</evidence>
<comment type="caution">
    <text evidence="2">The sequence shown here is derived from an EMBL/GenBank/DDBJ whole genome shotgun (WGS) entry which is preliminary data.</text>
</comment>
<feature type="region of interest" description="Disordered" evidence="1">
    <location>
        <begin position="68"/>
        <end position="99"/>
    </location>
</feature>
<protein>
    <submittedName>
        <fullName evidence="2">Uncharacterized protein</fullName>
    </submittedName>
</protein>
<feature type="region of interest" description="Disordered" evidence="1">
    <location>
        <begin position="1"/>
        <end position="20"/>
    </location>
</feature>
<evidence type="ECO:0000313" key="3">
    <source>
        <dbReference type="Proteomes" id="UP000266677"/>
    </source>
</evidence>
<reference evidence="2 3" key="1">
    <citation type="submission" date="2018-09" db="EMBL/GenBank/DDBJ databases">
        <title>YIM PH21274 draft genome.</title>
        <authorList>
            <person name="Miao C."/>
        </authorList>
    </citation>
    <scope>NUCLEOTIDE SEQUENCE [LARGE SCALE GENOMIC DNA]</scope>
    <source>
        <strain evidence="2 3">YIM PH 21724</strain>
    </source>
</reference>
<feature type="compositionally biased region" description="Gly residues" evidence="1">
    <location>
        <begin position="88"/>
        <end position="99"/>
    </location>
</feature>
<gene>
    <name evidence="2" type="ORF">D5S18_18745</name>
</gene>
<dbReference type="EMBL" id="QZFU01000020">
    <property type="protein sequence ID" value="RJO74193.1"/>
    <property type="molecule type" value="Genomic_DNA"/>
</dbReference>
<proteinExistence type="predicted"/>
<organism evidence="2 3">
    <name type="scientific">Nocardia panacis</name>
    <dbReference type="NCBI Taxonomy" id="2340916"/>
    <lineage>
        <taxon>Bacteria</taxon>
        <taxon>Bacillati</taxon>
        <taxon>Actinomycetota</taxon>
        <taxon>Actinomycetes</taxon>
        <taxon>Mycobacteriales</taxon>
        <taxon>Nocardiaceae</taxon>
        <taxon>Nocardia</taxon>
    </lineage>
</organism>
<evidence type="ECO:0000256" key="1">
    <source>
        <dbReference type="SAM" id="MobiDB-lite"/>
    </source>
</evidence>
<dbReference type="RefSeq" id="WP_120042359.1">
    <property type="nucleotide sequence ID" value="NZ_QZFU01000020.1"/>
</dbReference>
<dbReference type="AlphaFoldDB" id="A0A3A4JVF3"/>
<keyword evidence="3" id="KW-1185">Reference proteome</keyword>
<dbReference type="Proteomes" id="UP000266677">
    <property type="component" value="Unassembled WGS sequence"/>
</dbReference>
<accession>A0A3A4JVF3</accession>